<evidence type="ECO:0008006" key="3">
    <source>
        <dbReference type="Google" id="ProtNLM"/>
    </source>
</evidence>
<reference evidence="2" key="1">
    <citation type="submission" date="2017-05" db="UniProtKB">
        <authorList>
            <consortium name="EnsemblMetazoa"/>
        </authorList>
    </citation>
    <scope>IDENTIFICATION</scope>
</reference>
<protein>
    <recommendedName>
        <fullName evidence="3">Fibrinogen C-terminal domain-containing protein</fullName>
    </recommendedName>
</protein>
<name>A0A1X7UBY3_AMPQE</name>
<dbReference type="SUPFAM" id="SSF56496">
    <property type="entry name" value="Fibrinogen C-terminal domain-like"/>
    <property type="match status" value="1"/>
</dbReference>
<dbReference type="EnsemblMetazoa" id="Aqu2.1.25454_001">
    <property type="protein sequence ID" value="Aqu2.1.25454_001"/>
    <property type="gene ID" value="Aqu2.1.25454"/>
</dbReference>
<accession>A0A1X7UBY3</accession>
<organism evidence="2">
    <name type="scientific">Amphimedon queenslandica</name>
    <name type="common">Sponge</name>
    <dbReference type="NCBI Taxonomy" id="400682"/>
    <lineage>
        <taxon>Eukaryota</taxon>
        <taxon>Metazoa</taxon>
        <taxon>Porifera</taxon>
        <taxon>Demospongiae</taxon>
        <taxon>Heteroscleromorpha</taxon>
        <taxon>Haplosclerida</taxon>
        <taxon>Niphatidae</taxon>
        <taxon>Amphimedon</taxon>
    </lineage>
</organism>
<keyword evidence="1" id="KW-1133">Transmembrane helix</keyword>
<dbReference type="Gene3D" id="3.90.215.10">
    <property type="entry name" value="Gamma Fibrinogen, chain A, domain 1"/>
    <property type="match status" value="1"/>
</dbReference>
<dbReference type="InParanoid" id="A0A1X7UBY3"/>
<dbReference type="AlphaFoldDB" id="A0A1X7UBY3"/>
<proteinExistence type="predicted"/>
<evidence type="ECO:0000313" key="2">
    <source>
        <dbReference type="EnsemblMetazoa" id="Aqu2.1.25454_001"/>
    </source>
</evidence>
<dbReference type="NCBIfam" id="NF040941">
    <property type="entry name" value="GGGWT_bact"/>
    <property type="match status" value="1"/>
</dbReference>
<dbReference type="InterPro" id="IPR014716">
    <property type="entry name" value="Fibrinogen_a/b/g_C_1"/>
</dbReference>
<evidence type="ECO:0000256" key="1">
    <source>
        <dbReference type="SAM" id="Phobius"/>
    </source>
</evidence>
<sequence>MEFMRIMKLINTMVTLNKTTSKGNLFHTQEGSIKQPIMEKENLYEVTELQQYDVNSGYEYKDDRKSKEQLFVAGGKFCCTLIVIAVVALMTLFIILILLLVLIVIVEERYASTTVQAVEGMNCPIVYNVSSTTTSLPNCSIAHDEWQQEIKELKTWVRTLLNASEDTAWKIDDIHNFADMQTEKGINNSININKILETTGNSASKLMNIVNTLSNLQDTCTSTAGVADDILLIAQELLVLHNDSTALPTSCKEIKERQPLSPSGVYLLAPTTGGSTYTAYCNMGTLCGSGGGWTRLAYLDMSDATQNCPSGFGLYQSGGVRACSRPSGGGNCASVQFPSNGISYSQICGRVTAYQYGTPDAVNPINNINSYYIDGVSITRGSPRQHVWSLICGVDSQNNHFDNCPCAGGTATQSFIGNDYFCESGNPNTNVQLILYSSDPVWDGEGCGPNEVSCCSVPGIPWFNRTLAAPSSDYVELRQCCDQDISNEDVKVNYYEIYVQ</sequence>
<keyword evidence="1" id="KW-0472">Membrane</keyword>
<dbReference type="InterPro" id="IPR036056">
    <property type="entry name" value="Fibrinogen-like_C"/>
</dbReference>
<keyword evidence="1" id="KW-0812">Transmembrane</keyword>
<dbReference type="OrthoDB" id="5971203at2759"/>
<feature type="transmembrane region" description="Helical" evidence="1">
    <location>
        <begin position="77"/>
        <end position="106"/>
    </location>
</feature>